<dbReference type="InterPro" id="IPR012914">
    <property type="entry name" value="PucR_dom"/>
</dbReference>
<dbReference type="PANTHER" id="PTHR33744">
    <property type="entry name" value="CARBOHYDRATE DIACID REGULATOR"/>
    <property type="match status" value="1"/>
</dbReference>
<proteinExistence type="predicted"/>
<sequence length="481" mass="51562">MLIVDLIADPSLNLELATPSSDDELHRPVRTVVTAEQLDPTAYLEPDTLLLTTGMAMNFEDGRIWEAYVERLVGAHVPALAFGIGQPHARVPEGLIGAARSFGLPVLTVAADMPFLHLQHSVNQAIAGERYWESRQAWDIATVCTRSASRNEGVDRLVELIEQKAGTTVTVFDETGFVVAGGRGEKAGDGETGQLSIPLSISGETTWTLVVPAEAGREMRVLLTPAAAILGMALTRQFEELGSAGATRTAEMIQHPDADLVPFVVSELSEAGVDPTQGMRGVRIASRSGVRRSVLAHRVESALSSGERSALLVTVGGFLLMVLPDDGQGEGWRTPEILAPSVDPAAGDSVLVGPMCETPEDLVLSLRIQVGRETTPGVTIQGVPDLGDVVSLLPEVFRPSLVTAVLRPLLESSDRRRAFETLEALLSTDTQTRAAEVLGVHRNTLLANRRRVERKLGVDLTDPEGRALCVTALRLLELLGR</sequence>
<organism evidence="3 4">
    <name type="scientific">Corynebacterium glyciniphilum AJ 3170</name>
    <dbReference type="NCBI Taxonomy" id="1404245"/>
    <lineage>
        <taxon>Bacteria</taxon>
        <taxon>Bacillati</taxon>
        <taxon>Actinomycetota</taxon>
        <taxon>Actinomycetes</taxon>
        <taxon>Mycobacteriales</taxon>
        <taxon>Corynebacteriaceae</taxon>
        <taxon>Corynebacterium</taxon>
    </lineage>
</organism>
<dbReference type="STRING" id="1404245.CGLY_10535"/>
<dbReference type="InterPro" id="IPR051448">
    <property type="entry name" value="CdaR-like_regulators"/>
</dbReference>
<evidence type="ECO:0008006" key="5">
    <source>
        <dbReference type="Google" id="ProtNLM"/>
    </source>
</evidence>
<keyword evidence="4" id="KW-1185">Reference proteome</keyword>
<dbReference type="RefSeq" id="WP_038549282.1">
    <property type="nucleotide sequence ID" value="NZ_CP006842.1"/>
</dbReference>
<dbReference type="Proteomes" id="UP000023703">
    <property type="component" value="Chromosome"/>
</dbReference>
<dbReference type="AlphaFoldDB" id="X5DV73"/>
<dbReference type="EMBL" id="CP006842">
    <property type="protein sequence ID" value="AHW64552.1"/>
    <property type="molecule type" value="Genomic_DNA"/>
</dbReference>
<dbReference type="Gene3D" id="1.10.10.2840">
    <property type="entry name" value="PucR C-terminal helix-turn-helix domain"/>
    <property type="match status" value="1"/>
</dbReference>
<dbReference type="eggNOG" id="COG2508">
    <property type="taxonomic scope" value="Bacteria"/>
</dbReference>
<dbReference type="OrthoDB" id="8450798at2"/>
<dbReference type="HOGENOM" id="CLU_558718_0_0_11"/>
<dbReference type="KEGG" id="cgy:CGLY_10535"/>
<dbReference type="Pfam" id="PF07905">
    <property type="entry name" value="PucR"/>
    <property type="match status" value="1"/>
</dbReference>
<protein>
    <recommendedName>
        <fullName evidence="5">PucR family transcriptional regulator</fullName>
    </recommendedName>
</protein>
<evidence type="ECO:0000259" key="2">
    <source>
        <dbReference type="Pfam" id="PF13556"/>
    </source>
</evidence>
<feature type="domain" description="PucR C-terminal helix-turn-helix" evidence="2">
    <location>
        <begin position="420"/>
        <end position="475"/>
    </location>
</feature>
<evidence type="ECO:0000313" key="3">
    <source>
        <dbReference type="EMBL" id="AHW64552.1"/>
    </source>
</evidence>
<dbReference type="Pfam" id="PF13556">
    <property type="entry name" value="HTH_30"/>
    <property type="match status" value="1"/>
</dbReference>
<evidence type="ECO:0000313" key="4">
    <source>
        <dbReference type="Proteomes" id="UP000023703"/>
    </source>
</evidence>
<reference evidence="3 4" key="1">
    <citation type="journal article" date="2015" name="Int. J. Syst. Evol. Microbiol.">
        <title>Revisiting Corynebacterium glyciniphilum (ex Kubota et al., 1972) sp. nov., nom. rev., isolated from putrefied banana.</title>
        <authorList>
            <person name="Al-Dilaimi A."/>
            <person name="Bednarz H."/>
            <person name="Lomker A."/>
            <person name="Niehaus K."/>
            <person name="Kalinowski J."/>
            <person name="Ruckert C."/>
        </authorList>
    </citation>
    <scope>NUCLEOTIDE SEQUENCE [LARGE SCALE GENOMIC DNA]</scope>
    <source>
        <strain evidence="3">AJ 3170</strain>
    </source>
</reference>
<feature type="domain" description="Purine catabolism PurC-like" evidence="1">
    <location>
        <begin position="6"/>
        <end position="126"/>
    </location>
</feature>
<name>X5DV73_9CORY</name>
<dbReference type="InterPro" id="IPR025736">
    <property type="entry name" value="PucR_C-HTH_dom"/>
</dbReference>
<gene>
    <name evidence="3" type="ORF">CGLY_10535</name>
</gene>
<evidence type="ECO:0000259" key="1">
    <source>
        <dbReference type="Pfam" id="PF07905"/>
    </source>
</evidence>
<dbReference type="InterPro" id="IPR042070">
    <property type="entry name" value="PucR_C-HTH_sf"/>
</dbReference>
<accession>X5DV73</accession>